<organism evidence="4 5">
    <name type="scientific">Salinigranum rubrum</name>
    <dbReference type="NCBI Taxonomy" id="755307"/>
    <lineage>
        <taxon>Archaea</taxon>
        <taxon>Methanobacteriati</taxon>
        <taxon>Methanobacteriota</taxon>
        <taxon>Stenosarchaea group</taxon>
        <taxon>Halobacteria</taxon>
        <taxon>Halobacteriales</taxon>
        <taxon>Haloferacaceae</taxon>
        <taxon>Salinigranum</taxon>
    </lineage>
</organism>
<dbReference type="EMBL" id="CP026309">
    <property type="protein sequence ID" value="AUV84013.1"/>
    <property type="molecule type" value="Genomic_DNA"/>
</dbReference>
<evidence type="ECO:0000256" key="1">
    <source>
        <dbReference type="ARBA" id="ARBA00022801"/>
    </source>
</evidence>
<sequence>MEPPARGGPVVNSRARLVDRPSKFDYSRVTVTFDSGGDACTGWLYRPDRPTDAPVVVMAGGLALPREVLRPLAERFAEAGYATFCFDYRGVGDSEGEPRGLLSPSRAVADWEEAVARVRELDGVDARSLVLWGHSLGGAHALSVAADDPRIRAVVAVAPVLSGKSLVRARPLPDVVKSLAAGVRDTVQSKLPRLGPYTVPLAGDDTDGALVPDTSFRGAYRRLTSIPDVPARSFLVLSGYQVSLDDVACPTLLVAGSYDDLAPADGLADEAADHPDATVLRVPATHLDLLDDEGTLDHTLVFLDGLFG</sequence>
<dbReference type="Pfam" id="PF12146">
    <property type="entry name" value="Hydrolase_4"/>
    <property type="match status" value="1"/>
</dbReference>
<dbReference type="OrthoDB" id="11256at2157"/>
<reference evidence="4 5" key="1">
    <citation type="submission" date="2018-01" db="EMBL/GenBank/DDBJ databases">
        <title>Complete genome sequence of Salinigranum rubrum GX10T, an extremely halophilic archaeon isolated from a marine solar saltern.</title>
        <authorList>
            <person name="Han S."/>
        </authorList>
    </citation>
    <scope>NUCLEOTIDE SEQUENCE [LARGE SCALE GENOMIC DNA]</scope>
    <source>
        <strain evidence="4 5">GX10</strain>
    </source>
</reference>
<dbReference type="InterPro" id="IPR000073">
    <property type="entry name" value="AB_hydrolase_1"/>
</dbReference>
<evidence type="ECO:0000313" key="5">
    <source>
        <dbReference type="Proteomes" id="UP000236584"/>
    </source>
</evidence>
<dbReference type="PANTHER" id="PTHR22946">
    <property type="entry name" value="DIENELACTONE HYDROLASE DOMAIN-CONTAINING PROTEIN-RELATED"/>
    <property type="match status" value="1"/>
</dbReference>
<dbReference type="InterPro" id="IPR050261">
    <property type="entry name" value="FrsA_esterase"/>
</dbReference>
<dbReference type="AlphaFoldDB" id="A0A2I8VQ08"/>
<dbReference type="SUPFAM" id="SSF53474">
    <property type="entry name" value="alpha/beta-Hydrolases"/>
    <property type="match status" value="1"/>
</dbReference>
<protein>
    <submittedName>
        <fullName evidence="4">Alpha/beta hydrolase</fullName>
    </submittedName>
</protein>
<evidence type="ECO:0000256" key="2">
    <source>
        <dbReference type="ARBA" id="ARBA00038115"/>
    </source>
</evidence>
<dbReference type="PANTHER" id="PTHR22946:SF9">
    <property type="entry name" value="POLYKETIDE TRANSFERASE AF380"/>
    <property type="match status" value="1"/>
</dbReference>
<accession>A0A2I8VQ08</accession>
<evidence type="ECO:0000259" key="3">
    <source>
        <dbReference type="Pfam" id="PF12146"/>
    </source>
</evidence>
<dbReference type="InterPro" id="IPR022742">
    <property type="entry name" value="Hydrolase_4"/>
</dbReference>
<dbReference type="KEGG" id="srub:C2R22_15300"/>
<dbReference type="PRINTS" id="PR00111">
    <property type="entry name" value="ABHYDROLASE"/>
</dbReference>
<evidence type="ECO:0000313" key="4">
    <source>
        <dbReference type="EMBL" id="AUV84013.1"/>
    </source>
</evidence>
<dbReference type="GO" id="GO:0016788">
    <property type="term" value="F:hydrolase activity, acting on ester bonds"/>
    <property type="evidence" value="ECO:0007669"/>
    <property type="project" value="UniProtKB-ARBA"/>
</dbReference>
<dbReference type="Proteomes" id="UP000236584">
    <property type="component" value="Chromosome"/>
</dbReference>
<proteinExistence type="inferred from homology"/>
<feature type="domain" description="Serine aminopeptidase S33" evidence="3">
    <location>
        <begin position="55"/>
        <end position="183"/>
    </location>
</feature>
<dbReference type="Gene3D" id="3.40.50.1820">
    <property type="entry name" value="alpha/beta hydrolase"/>
    <property type="match status" value="1"/>
</dbReference>
<gene>
    <name evidence="4" type="ORF">C2R22_15300</name>
</gene>
<name>A0A2I8VQ08_9EURY</name>
<comment type="similarity">
    <text evidence="2">Belongs to the AB hydrolase superfamily. FUS2 hydrolase family.</text>
</comment>
<dbReference type="InterPro" id="IPR029058">
    <property type="entry name" value="AB_hydrolase_fold"/>
</dbReference>
<keyword evidence="5" id="KW-1185">Reference proteome</keyword>
<keyword evidence="1 4" id="KW-0378">Hydrolase</keyword>